<dbReference type="PANTHER" id="PTHR42880:SF1">
    <property type="entry name" value="ISOPROPYLMALATE_HOMOCITRATE_CITRAMALATE SYNTHASE FAMILY PROTEIN"/>
    <property type="match status" value="1"/>
</dbReference>
<proteinExistence type="predicted"/>
<dbReference type="CDD" id="cd07947">
    <property type="entry name" value="DRE_TIM_Re_CS"/>
    <property type="match status" value="1"/>
</dbReference>
<accession>A0A0S7XK15</accession>
<evidence type="ECO:0000259" key="2">
    <source>
        <dbReference type="PROSITE" id="PS50991"/>
    </source>
</evidence>
<gene>
    <name evidence="3" type="ORF">AMK68_04510</name>
</gene>
<sequence>MPLTFNPKSNTLEEELYHYQLQEPDQPNLFRDLFPYGEPPRISFNHRLVPMNPPNRMYISDTTFRDGQQSMPPFSVEQMVDLFKMMSRLSGPNGIIRHSEFFLYTEKDRQAVEKVLELGLPYPQVTGYIRGRKEEFKLVKAMGLKETGILCSASDYHIFLKLQMTRRQAIDMYLDTVRAALEEGVIPRCHLEDITRADFYGFIVPFVQELMELSREANLPVKIRACDTLGFGVTYPGASMPRSVKGIVYGLITYANVPPEQLEWHGHNDFYKVLINASTAWLYGCATANGTLLGIGERTGNTPIEGLVFEYAGLRGTLDGMDPTVITEIARYFEDVIGHQISPNQPFVGRNFNLTRAGIHADGLIKDEEIYNIFDTGAILGRAPVVAVTDKSGRAGIAHWINTYFRLDGDNVIDKRHAGVDAIYEELTKEYDAGRTTSVSDEEMLALVRVHLPELAE</sequence>
<dbReference type="GO" id="GO:0016740">
    <property type="term" value="F:transferase activity"/>
    <property type="evidence" value="ECO:0007669"/>
    <property type="project" value="UniProtKB-KW"/>
</dbReference>
<reference evidence="3 4" key="1">
    <citation type="journal article" date="2015" name="Microbiome">
        <title>Genomic resolution of linkages in carbon, nitrogen, and sulfur cycling among widespread estuary sediment bacteria.</title>
        <authorList>
            <person name="Baker B.J."/>
            <person name="Lazar C.S."/>
            <person name="Teske A.P."/>
            <person name="Dick G.J."/>
        </authorList>
    </citation>
    <scope>NUCLEOTIDE SEQUENCE [LARGE SCALE GENOMIC DNA]</scope>
    <source>
        <strain evidence="3">DG_56</strain>
    </source>
</reference>
<dbReference type="Gene3D" id="3.20.20.70">
    <property type="entry name" value="Aldolase class I"/>
    <property type="match status" value="1"/>
</dbReference>
<keyword evidence="1" id="KW-0808">Transferase</keyword>
<dbReference type="EMBL" id="LIZY01000102">
    <property type="protein sequence ID" value="KPJ62798.1"/>
    <property type="molecule type" value="Genomic_DNA"/>
</dbReference>
<comment type="caution">
    <text evidence="3">The sequence shown here is derived from an EMBL/GenBank/DDBJ whole genome shotgun (WGS) entry which is preliminary data.</text>
</comment>
<protein>
    <submittedName>
        <fullName evidence="3">2-isopropylmalate synthase</fullName>
    </submittedName>
</protein>
<dbReference type="InterPro" id="IPR013785">
    <property type="entry name" value="Aldolase_TIM"/>
</dbReference>
<dbReference type="Pfam" id="PF00682">
    <property type="entry name" value="HMGL-like"/>
    <property type="match status" value="1"/>
</dbReference>
<feature type="domain" description="Pyruvate carboxyltransferase" evidence="2">
    <location>
        <begin position="57"/>
        <end position="327"/>
    </location>
</feature>
<evidence type="ECO:0000313" key="4">
    <source>
        <dbReference type="Proteomes" id="UP000052020"/>
    </source>
</evidence>
<dbReference type="Proteomes" id="UP000052020">
    <property type="component" value="Unassembled WGS sequence"/>
</dbReference>
<dbReference type="PROSITE" id="PS50991">
    <property type="entry name" value="PYR_CT"/>
    <property type="match status" value="1"/>
</dbReference>
<name>A0A0S7XK15_9BACT</name>
<organism evidence="3 4">
    <name type="scientific">candidate division KD3-62 bacterium DG_56</name>
    <dbReference type="NCBI Taxonomy" id="1704032"/>
    <lineage>
        <taxon>Bacteria</taxon>
        <taxon>candidate division KD3-62</taxon>
    </lineage>
</organism>
<evidence type="ECO:0000256" key="1">
    <source>
        <dbReference type="ARBA" id="ARBA00022679"/>
    </source>
</evidence>
<dbReference type="PATRIC" id="fig|1704032.3.peg.778"/>
<dbReference type="InterPro" id="IPR000891">
    <property type="entry name" value="PYR_CT"/>
</dbReference>
<dbReference type="AlphaFoldDB" id="A0A0S7XK15"/>
<dbReference type="SUPFAM" id="SSF51569">
    <property type="entry name" value="Aldolase"/>
    <property type="match status" value="1"/>
</dbReference>
<dbReference type="PANTHER" id="PTHR42880">
    <property type="entry name" value="HOMOCITRATE SYNTHASE"/>
    <property type="match status" value="1"/>
</dbReference>
<evidence type="ECO:0000313" key="3">
    <source>
        <dbReference type="EMBL" id="KPJ62798.1"/>
    </source>
</evidence>